<dbReference type="GO" id="GO:0006527">
    <property type="term" value="P:L-arginine catabolic process"/>
    <property type="evidence" value="ECO:0007669"/>
    <property type="project" value="InterPro"/>
</dbReference>
<keyword evidence="3 5" id="KW-0663">Pyridoxal phosphate</keyword>
<sequence>LDCLQLLHFHIGSQIPSTVLLADGVTEAAQIYCELARLGAGMRVIDIGGGLGIDYDGSHSSCSDMSVGYGLDEYASTVVRAIQFACDRKHVRHPVICSESGRALVSHHSVLVFEAISSTVVDPGTLGQNLVYLLDALEDDALADY</sequence>
<dbReference type="SUPFAM" id="SSF51419">
    <property type="entry name" value="PLP-binding barrel"/>
    <property type="match status" value="1"/>
</dbReference>
<evidence type="ECO:0000313" key="7">
    <source>
        <dbReference type="EMBL" id="KRY03985.1"/>
    </source>
</evidence>
<dbReference type="InterPro" id="IPR002985">
    <property type="entry name" value="Arg_decrbxlase"/>
</dbReference>
<comment type="similarity">
    <text evidence="5">Belongs to the Orn/Lys/Arg decarboxylase class-II family. SpeA subfamily.</text>
</comment>
<name>A0A0V0YUY0_9BILA</name>
<organism evidence="7 8">
    <name type="scientific">Trichinella patagoniensis</name>
    <dbReference type="NCBI Taxonomy" id="990121"/>
    <lineage>
        <taxon>Eukaryota</taxon>
        <taxon>Metazoa</taxon>
        <taxon>Ecdysozoa</taxon>
        <taxon>Nematoda</taxon>
        <taxon>Enoplea</taxon>
        <taxon>Dorylaimia</taxon>
        <taxon>Trichinellida</taxon>
        <taxon>Trichinellidae</taxon>
        <taxon>Trichinella</taxon>
    </lineage>
</organism>
<dbReference type="Proteomes" id="UP000054783">
    <property type="component" value="Unassembled WGS sequence"/>
</dbReference>
<dbReference type="UniPathway" id="UPA00186">
    <property type="reaction ID" value="UER00284"/>
</dbReference>
<protein>
    <recommendedName>
        <fullName evidence="5">Arginine decarboxylase</fullName>
        <ecNumber evidence="5">4.1.1.19</ecNumber>
    </recommendedName>
</protein>
<evidence type="ECO:0000256" key="1">
    <source>
        <dbReference type="ARBA" id="ARBA00001933"/>
    </source>
</evidence>
<evidence type="ECO:0000256" key="3">
    <source>
        <dbReference type="ARBA" id="ARBA00022898"/>
    </source>
</evidence>
<dbReference type="InterPro" id="IPR000183">
    <property type="entry name" value="Orn/DAP/Arg_de-COase"/>
</dbReference>
<dbReference type="EC" id="4.1.1.19" evidence="5"/>
<feature type="non-terminal residue" evidence="7">
    <location>
        <position position="145"/>
    </location>
</feature>
<dbReference type="GO" id="GO:0008792">
    <property type="term" value="F:arginine decarboxylase activity"/>
    <property type="evidence" value="ECO:0007669"/>
    <property type="project" value="UniProtKB-EC"/>
</dbReference>
<reference evidence="7 8" key="1">
    <citation type="submission" date="2015-01" db="EMBL/GenBank/DDBJ databases">
        <title>Evolution of Trichinella species and genotypes.</title>
        <authorList>
            <person name="Korhonen P.K."/>
            <person name="Edoardo P."/>
            <person name="Giuseppe L.R."/>
            <person name="Gasser R.B."/>
        </authorList>
    </citation>
    <scope>NUCLEOTIDE SEQUENCE [LARGE SCALE GENOMIC DNA]</scope>
    <source>
        <strain evidence="7">ISS2496</strain>
    </source>
</reference>
<feature type="non-terminal residue" evidence="7">
    <location>
        <position position="1"/>
    </location>
</feature>
<proteinExistence type="inferred from homology"/>
<comment type="catalytic activity">
    <reaction evidence="4 5">
        <text>L-arginine + H(+) = agmatine + CO2</text>
        <dbReference type="Rhea" id="RHEA:17641"/>
        <dbReference type="ChEBI" id="CHEBI:15378"/>
        <dbReference type="ChEBI" id="CHEBI:16526"/>
        <dbReference type="ChEBI" id="CHEBI:32682"/>
        <dbReference type="ChEBI" id="CHEBI:58145"/>
        <dbReference type="EC" id="4.1.1.19"/>
    </reaction>
</comment>
<dbReference type="InterPro" id="IPR022644">
    <property type="entry name" value="De-COase2_N"/>
</dbReference>
<keyword evidence="5" id="KW-0745">Spermidine biosynthesis</keyword>
<keyword evidence="5" id="KW-0456">Lyase</keyword>
<comment type="cofactor">
    <cofactor evidence="1 5">
        <name>pyridoxal 5'-phosphate</name>
        <dbReference type="ChEBI" id="CHEBI:597326"/>
    </cofactor>
</comment>
<evidence type="ECO:0000256" key="2">
    <source>
        <dbReference type="ARBA" id="ARBA00004773"/>
    </source>
</evidence>
<keyword evidence="5" id="KW-0460">Magnesium</keyword>
<evidence type="ECO:0000256" key="5">
    <source>
        <dbReference type="RuleBase" id="RU003740"/>
    </source>
</evidence>
<accession>A0A0V0YUY0</accession>
<keyword evidence="5" id="KW-0210">Decarboxylase</keyword>
<feature type="domain" description="Orn/DAP/Arg decarboxylase 2 N-terminal" evidence="6">
    <location>
        <begin position="4"/>
        <end position="106"/>
    </location>
</feature>
<dbReference type="AlphaFoldDB" id="A0A0V0YUY0"/>
<dbReference type="STRING" id="990121.A0A0V0YUY0"/>
<gene>
    <name evidence="7" type="ORF">T12_11368</name>
</gene>
<comment type="pathway">
    <text evidence="2 5">Amine and polyamine biosynthesis; agmatine biosynthesis; agmatine from L-arginine: step 1/1.</text>
</comment>
<dbReference type="InterPro" id="IPR029066">
    <property type="entry name" value="PLP-binding_barrel"/>
</dbReference>
<comment type="cofactor">
    <cofactor evidence="5">
        <name>Mg(2+)</name>
        <dbReference type="ChEBI" id="CHEBI:18420"/>
    </cofactor>
</comment>
<dbReference type="PANTHER" id="PTHR43295">
    <property type="entry name" value="ARGININE DECARBOXYLASE"/>
    <property type="match status" value="1"/>
</dbReference>
<dbReference type="Gene3D" id="3.20.20.10">
    <property type="entry name" value="Alanine racemase"/>
    <property type="match status" value="1"/>
</dbReference>
<dbReference type="PRINTS" id="PR01179">
    <property type="entry name" value="ODADCRBXLASE"/>
</dbReference>
<dbReference type="Pfam" id="PF02784">
    <property type="entry name" value="Orn_Arg_deC_N"/>
    <property type="match status" value="1"/>
</dbReference>
<dbReference type="GO" id="GO:0008295">
    <property type="term" value="P:spermidine biosynthetic process"/>
    <property type="evidence" value="ECO:0007669"/>
    <property type="project" value="UniProtKB-KW"/>
</dbReference>
<evidence type="ECO:0000313" key="8">
    <source>
        <dbReference type="Proteomes" id="UP000054783"/>
    </source>
</evidence>
<comment type="caution">
    <text evidence="7">The sequence shown here is derived from an EMBL/GenBank/DDBJ whole genome shotgun (WGS) entry which is preliminary data.</text>
</comment>
<evidence type="ECO:0000259" key="6">
    <source>
        <dbReference type="Pfam" id="PF02784"/>
    </source>
</evidence>
<dbReference type="EMBL" id="JYDQ01002302">
    <property type="protein sequence ID" value="KRY03985.1"/>
    <property type="molecule type" value="Genomic_DNA"/>
</dbReference>
<evidence type="ECO:0000256" key="4">
    <source>
        <dbReference type="ARBA" id="ARBA00049309"/>
    </source>
</evidence>
<keyword evidence="8" id="KW-1185">Reference proteome</keyword>
<dbReference type="PANTHER" id="PTHR43295:SF1">
    <property type="entry name" value="ARGININE DECARBOXYLASE 1, CHLOROPLASTIC-RELATED"/>
    <property type="match status" value="1"/>
</dbReference>